<evidence type="ECO:0000313" key="4">
    <source>
        <dbReference type="Proteomes" id="UP000216107"/>
    </source>
</evidence>
<dbReference type="EMBL" id="NMRN01000093">
    <property type="protein sequence ID" value="PAS91374.1"/>
    <property type="molecule type" value="Genomic_DNA"/>
</dbReference>
<proteinExistence type="predicted"/>
<accession>A0A272EMN3</accession>
<evidence type="ECO:0000313" key="3">
    <source>
        <dbReference type="EMBL" id="PAS91374.1"/>
    </source>
</evidence>
<keyword evidence="1" id="KW-0732">Signal</keyword>
<evidence type="ECO:0000256" key="1">
    <source>
        <dbReference type="SAM" id="SignalP"/>
    </source>
</evidence>
<gene>
    <name evidence="2" type="ORF">BGI27_16880</name>
    <name evidence="3" type="ORF">CGU29_16785</name>
</gene>
<dbReference type="EMBL" id="MDUX01000091">
    <property type="protein sequence ID" value="KAF7597786.1"/>
    <property type="molecule type" value="Genomic_DNA"/>
</dbReference>
<reference evidence="3 4" key="2">
    <citation type="submission" date="2017-07" db="EMBL/GenBank/DDBJ databases">
        <title>Candidatus Dactylopiibacterium carminicum, a nitrogen-fixing symbiont of the cochineal insect Dactylopius coccus and Dactylopius opuntiae (Hemiptera: Coccoidea: Dactylopiidae).</title>
        <authorList>
            <person name="Vera A."/>
        </authorList>
    </citation>
    <scope>NUCLEOTIDE SEQUENCE [LARGE SCALE GENOMIC DNA]</scope>
    <source>
        <strain evidence="3 4">NFDCM</strain>
    </source>
</reference>
<reference evidence="2 5" key="1">
    <citation type="submission" date="2016-08" db="EMBL/GenBank/DDBJ databases">
        <title>Candidatus Dactylopiibacterium carminicum genome sequence.</title>
        <authorList>
            <person name="Ramirez-Puebla S.T."/>
            <person name="Ormeno-Orrillo E."/>
            <person name="Vera-Ponce De Leon A."/>
            <person name="Luis L."/>
            <person name="Sanchez-Flores A."/>
            <person name="Monica R."/>
            <person name="Martinez-Romero E."/>
        </authorList>
    </citation>
    <scope>NUCLEOTIDE SEQUENCE [LARGE SCALE GENOMIC DNA]</scope>
    <source>
        <strain evidence="2">END1</strain>
    </source>
</reference>
<feature type="chain" id="PRO_5012922095" description="SH3b domain-containing protein" evidence="1">
    <location>
        <begin position="49"/>
        <end position="173"/>
    </location>
</feature>
<dbReference type="Proteomes" id="UP000216107">
    <property type="component" value="Unassembled WGS sequence"/>
</dbReference>
<dbReference type="OrthoDB" id="5297720at2"/>
<evidence type="ECO:0000313" key="5">
    <source>
        <dbReference type="Proteomes" id="UP000623509"/>
    </source>
</evidence>
<dbReference type="Pfam" id="PF06347">
    <property type="entry name" value="SH3_4"/>
    <property type="match status" value="2"/>
</dbReference>
<organism evidence="3 4">
    <name type="scientific">Candidatus Dactylopiibacterium carminicum</name>
    <dbReference type="NCBI Taxonomy" id="857335"/>
    <lineage>
        <taxon>Bacteria</taxon>
        <taxon>Pseudomonadati</taxon>
        <taxon>Pseudomonadota</taxon>
        <taxon>Betaproteobacteria</taxon>
        <taxon>Rhodocyclales</taxon>
        <taxon>Rhodocyclaceae</taxon>
        <taxon>Candidatus Dactylopiibacterium</taxon>
    </lineage>
</organism>
<name>A0A272EMN3_9RHOO</name>
<sequence length="173" mass="18944">MRHASNNWPPNSPRLKSPSSNFCIGGWPVIKRICFLLSLLAAPLAAQAFDYKNVTEHAIVYDAGSTKATSLFILRRGTPVEVIVSINRWVKVREASGGLGWVESSQLGDARQVIVTEARASLRESPDENAPEVLVVGRDVLLEVLESPAGSWLKVRHQDGQAGFISIRSIWGI</sequence>
<keyword evidence="5" id="KW-1185">Reference proteome</keyword>
<protein>
    <recommendedName>
        <fullName evidence="6">SH3b domain-containing protein</fullName>
    </recommendedName>
</protein>
<evidence type="ECO:0008006" key="6">
    <source>
        <dbReference type="Google" id="ProtNLM"/>
    </source>
</evidence>
<dbReference type="InterPro" id="IPR010466">
    <property type="entry name" value="DUF1058"/>
</dbReference>
<comment type="caution">
    <text evidence="3">The sequence shown here is derived from an EMBL/GenBank/DDBJ whole genome shotgun (WGS) entry which is preliminary data.</text>
</comment>
<evidence type="ECO:0000313" key="2">
    <source>
        <dbReference type="EMBL" id="KAF7597786.1"/>
    </source>
</evidence>
<dbReference type="Gene3D" id="2.30.30.40">
    <property type="entry name" value="SH3 Domains"/>
    <property type="match status" value="2"/>
</dbReference>
<dbReference type="Proteomes" id="UP000623509">
    <property type="component" value="Unassembled WGS sequence"/>
</dbReference>
<dbReference type="AlphaFoldDB" id="A0A272EMN3"/>
<feature type="signal peptide" evidence="1">
    <location>
        <begin position="1"/>
        <end position="48"/>
    </location>
</feature>